<organism evidence="6 7">
    <name type="scientific">Ahniella affigens</name>
    <dbReference type="NCBI Taxonomy" id="2021234"/>
    <lineage>
        <taxon>Bacteria</taxon>
        <taxon>Pseudomonadati</taxon>
        <taxon>Pseudomonadota</taxon>
        <taxon>Gammaproteobacteria</taxon>
        <taxon>Lysobacterales</taxon>
        <taxon>Rhodanobacteraceae</taxon>
        <taxon>Ahniella</taxon>
    </lineage>
</organism>
<dbReference type="GO" id="GO:0000160">
    <property type="term" value="P:phosphorelay signal transduction system"/>
    <property type="evidence" value="ECO:0007669"/>
    <property type="project" value="InterPro"/>
</dbReference>
<keyword evidence="7" id="KW-1185">Reference proteome</keyword>
<dbReference type="GO" id="GO:0006355">
    <property type="term" value="P:regulation of DNA-templated transcription"/>
    <property type="evidence" value="ECO:0007669"/>
    <property type="project" value="InterPro"/>
</dbReference>
<dbReference type="PRINTS" id="PR00038">
    <property type="entry name" value="HTHLUXR"/>
</dbReference>
<evidence type="ECO:0000259" key="4">
    <source>
        <dbReference type="PROSITE" id="PS50043"/>
    </source>
</evidence>
<dbReference type="InterPro" id="IPR001789">
    <property type="entry name" value="Sig_transdc_resp-reg_receiver"/>
</dbReference>
<evidence type="ECO:0000256" key="2">
    <source>
        <dbReference type="ARBA" id="ARBA00023125"/>
    </source>
</evidence>
<dbReference type="KEGG" id="xba:C7S18_09945"/>
<feature type="domain" description="HTH luxR-type" evidence="4">
    <location>
        <begin position="142"/>
        <end position="207"/>
    </location>
</feature>
<keyword evidence="1 3" id="KW-0597">Phosphoprotein</keyword>
<accession>A0A2P1PRP4</accession>
<proteinExistence type="predicted"/>
<reference evidence="6 7" key="2">
    <citation type="submission" date="2018-03" db="EMBL/GenBank/DDBJ databases">
        <authorList>
            <person name="Keele B.F."/>
        </authorList>
    </citation>
    <scope>NUCLEOTIDE SEQUENCE [LARGE SCALE GENOMIC DNA]</scope>
    <source>
        <strain evidence="6 7">D13</strain>
    </source>
</reference>
<evidence type="ECO:0000256" key="3">
    <source>
        <dbReference type="PROSITE-ProRule" id="PRU00169"/>
    </source>
</evidence>
<dbReference type="InterPro" id="IPR058245">
    <property type="entry name" value="NreC/VraR/RcsB-like_REC"/>
</dbReference>
<dbReference type="InterPro" id="IPR016032">
    <property type="entry name" value="Sig_transdc_resp-reg_C-effctor"/>
</dbReference>
<protein>
    <submittedName>
        <fullName evidence="6">DNA-binding response regulator</fullName>
    </submittedName>
</protein>
<dbReference type="Gene3D" id="3.40.50.2300">
    <property type="match status" value="1"/>
</dbReference>
<feature type="domain" description="Response regulatory" evidence="5">
    <location>
        <begin position="7"/>
        <end position="123"/>
    </location>
</feature>
<dbReference type="CDD" id="cd06170">
    <property type="entry name" value="LuxR_C_like"/>
    <property type="match status" value="1"/>
</dbReference>
<dbReference type="Proteomes" id="UP000241074">
    <property type="component" value="Chromosome"/>
</dbReference>
<evidence type="ECO:0000259" key="5">
    <source>
        <dbReference type="PROSITE" id="PS50110"/>
    </source>
</evidence>
<dbReference type="Pfam" id="PF00196">
    <property type="entry name" value="GerE"/>
    <property type="match status" value="1"/>
</dbReference>
<dbReference type="CDD" id="cd17535">
    <property type="entry name" value="REC_NarL-like"/>
    <property type="match status" value="1"/>
</dbReference>
<sequence>MSPASIRIMLVDDHAVVREGMRALLEAFEEMAVVGEAANGDEAIQALPRIKPDLLLSDLKMPGMPAADLIRRAKAAQTGLRVLAFTSFAEAQHVRNLMEAGADGYLLKDASKDEIRRAINTVVTGVRYLHPAAQQAIDEAAGNGPLGNLTQRERDVLRELAKGKSNKEIGRILDLTEGTVKGYVSAIFEKIGVNDRTQAALFAHRSGMVVS</sequence>
<name>A0A2P1PRP4_9GAMM</name>
<dbReference type="OrthoDB" id="9796655at2"/>
<dbReference type="PROSITE" id="PS50043">
    <property type="entry name" value="HTH_LUXR_2"/>
    <property type="match status" value="1"/>
</dbReference>
<dbReference type="InterPro" id="IPR011006">
    <property type="entry name" value="CheY-like_superfamily"/>
</dbReference>
<evidence type="ECO:0000256" key="1">
    <source>
        <dbReference type="ARBA" id="ARBA00022553"/>
    </source>
</evidence>
<dbReference type="AlphaFoldDB" id="A0A2P1PRP4"/>
<dbReference type="PROSITE" id="PS50110">
    <property type="entry name" value="RESPONSE_REGULATORY"/>
    <property type="match status" value="1"/>
</dbReference>
<evidence type="ECO:0000313" key="7">
    <source>
        <dbReference type="Proteomes" id="UP000241074"/>
    </source>
</evidence>
<dbReference type="RefSeq" id="WP_106891419.1">
    <property type="nucleotide sequence ID" value="NZ_CP027860.1"/>
</dbReference>
<feature type="modified residue" description="4-aspartylphosphate" evidence="3">
    <location>
        <position position="58"/>
    </location>
</feature>
<dbReference type="SMART" id="SM00421">
    <property type="entry name" value="HTH_LUXR"/>
    <property type="match status" value="1"/>
</dbReference>
<dbReference type="SUPFAM" id="SSF52172">
    <property type="entry name" value="CheY-like"/>
    <property type="match status" value="1"/>
</dbReference>
<dbReference type="PROSITE" id="PS00622">
    <property type="entry name" value="HTH_LUXR_1"/>
    <property type="match status" value="1"/>
</dbReference>
<keyword evidence="2 6" id="KW-0238">DNA-binding</keyword>
<dbReference type="PANTHER" id="PTHR43214">
    <property type="entry name" value="TWO-COMPONENT RESPONSE REGULATOR"/>
    <property type="match status" value="1"/>
</dbReference>
<reference evidence="6 7" key="1">
    <citation type="submission" date="2018-03" db="EMBL/GenBank/DDBJ databases">
        <title>Ahniella affigens gen. nov., sp. nov., a gammaproteobacterium isolated from sandy soil near a stream.</title>
        <authorList>
            <person name="Ko Y."/>
            <person name="Kim J.-H."/>
        </authorList>
    </citation>
    <scope>NUCLEOTIDE SEQUENCE [LARGE SCALE GENOMIC DNA]</scope>
    <source>
        <strain evidence="6 7">D13</strain>
    </source>
</reference>
<gene>
    <name evidence="6" type="ORF">C7S18_09945</name>
</gene>
<dbReference type="SMART" id="SM00448">
    <property type="entry name" value="REC"/>
    <property type="match status" value="1"/>
</dbReference>
<evidence type="ECO:0000313" key="6">
    <source>
        <dbReference type="EMBL" id="AVP97495.1"/>
    </source>
</evidence>
<dbReference type="InterPro" id="IPR039420">
    <property type="entry name" value="WalR-like"/>
</dbReference>
<dbReference type="GO" id="GO:0003677">
    <property type="term" value="F:DNA binding"/>
    <property type="evidence" value="ECO:0007669"/>
    <property type="project" value="UniProtKB-KW"/>
</dbReference>
<dbReference type="InterPro" id="IPR000792">
    <property type="entry name" value="Tscrpt_reg_LuxR_C"/>
</dbReference>
<dbReference type="Pfam" id="PF00072">
    <property type="entry name" value="Response_reg"/>
    <property type="match status" value="1"/>
</dbReference>
<dbReference type="SUPFAM" id="SSF46894">
    <property type="entry name" value="C-terminal effector domain of the bipartite response regulators"/>
    <property type="match status" value="1"/>
</dbReference>
<dbReference type="EMBL" id="CP027860">
    <property type="protein sequence ID" value="AVP97495.1"/>
    <property type="molecule type" value="Genomic_DNA"/>
</dbReference>